<reference evidence="3 4" key="1">
    <citation type="journal article" date="2010" name="Stand. Genomic Sci.">
        <title>Complete genome sequence of Streptosporangium roseum type strain (NI 9100).</title>
        <authorList>
            <person name="Nolan M."/>
            <person name="Sikorski J."/>
            <person name="Jando M."/>
            <person name="Lucas S."/>
            <person name="Lapidus A."/>
            <person name="Glavina Del Rio T."/>
            <person name="Chen F."/>
            <person name="Tice H."/>
            <person name="Pitluck S."/>
            <person name="Cheng J.F."/>
            <person name="Chertkov O."/>
            <person name="Sims D."/>
            <person name="Meincke L."/>
            <person name="Brettin T."/>
            <person name="Han C."/>
            <person name="Detter J.C."/>
            <person name="Bruce D."/>
            <person name="Goodwin L."/>
            <person name="Land M."/>
            <person name="Hauser L."/>
            <person name="Chang Y.J."/>
            <person name="Jeffries C.D."/>
            <person name="Ivanova N."/>
            <person name="Mavromatis K."/>
            <person name="Mikhailova N."/>
            <person name="Chen A."/>
            <person name="Palaniappan K."/>
            <person name="Chain P."/>
            <person name="Rohde M."/>
            <person name="Goker M."/>
            <person name="Bristow J."/>
            <person name="Eisen J.A."/>
            <person name="Markowitz V."/>
            <person name="Hugenholtz P."/>
            <person name="Kyrpides N.C."/>
            <person name="Klenk H.P."/>
        </authorList>
    </citation>
    <scope>NUCLEOTIDE SEQUENCE [LARGE SCALE GENOMIC DNA]</scope>
    <source>
        <strain evidence="4">ATCC 12428 / DSM 43021 / JCM 3005 / NI 9100</strain>
    </source>
</reference>
<dbReference type="KEGG" id="sro:Sros_2627"/>
<feature type="signal peptide" evidence="2">
    <location>
        <begin position="1"/>
        <end position="30"/>
    </location>
</feature>
<dbReference type="InterPro" id="IPR009003">
    <property type="entry name" value="Peptidase_S1_PA"/>
</dbReference>
<sequence length="482" mass="50112">MRVPLPLSALATGALMFPLIAAMPMTRAVADPVPLVEVITTDPGAGATPPDYKLAYALREAEAKALAKPEVYGKPYVKWDTLYVPVVSASAQAEATEPIALPPDLSPPDDGTDDTSSAPSDTKDETAPAAPSALRATESAAPVPPKDEKQRLSAATAAAGNPYIITPKTPLVKYSLARLEAIRDEVMELTPDVLPGVDQVLSSWVVADRDQVVLESAVPSDALRAALASRYGADAVAILQVADPGPSGVDSRDHDSPSGGFWGGAWIRTNVTTKCTDAFSWRVGSASYMVTAGHCTTAGGWAATQVTSIGYVSNDTWANNSGSVRVNGVYRGDGSLIKLDAGKSSAATIYVGGVYSTVARPVGAMWSRRAAVGDRYCTGGATTGEQCGWTVASVGVTHRYSDGRTIRNAVRGVKQGQCTRPGDSGGPVYTVTSAGKVVAKGVHSGTRGGGSDGWGGALDPCHEYFTDIWDAYYAFPGQLATR</sequence>
<dbReference type="GO" id="GO:0004252">
    <property type="term" value="F:serine-type endopeptidase activity"/>
    <property type="evidence" value="ECO:0007669"/>
    <property type="project" value="InterPro"/>
</dbReference>
<keyword evidence="2" id="KW-0732">Signal</keyword>
<dbReference type="GO" id="GO:0006508">
    <property type="term" value="P:proteolysis"/>
    <property type="evidence" value="ECO:0007669"/>
    <property type="project" value="InterPro"/>
</dbReference>
<dbReference type="PROSITE" id="PS00135">
    <property type="entry name" value="TRYPSIN_SER"/>
    <property type="match status" value="1"/>
</dbReference>
<organism evidence="3 4">
    <name type="scientific">Streptosporangium roseum (strain ATCC 12428 / DSM 43021 / JCM 3005 / KCTC 9067 / NCIMB 10171 / NRRL 2505 / NI 9100)</name>
    <dbReference type="NCBI Taxonomy" id="479432"/>
    <lineage>
        <taxon>Bacteria</taxon>
        <taxon>Bacillati</taxon>
        <taxon>Actinomycetota</taxon>
        <taxon>Actinomycetes</taxon>
        <taxon>Streptosporangiales</taxon>
        <taxon>Streptosporangiaceae</taxon>
        <taxon>Streptosporangium</taxon>
    </lineage>
</organism>
<protein>
    <submittedName>
        <fullName evidence="3">Uncharacterized protein</fullName>
    </submittedName>
</protein>
<dbReference type="InterPro" id="IPR033116">
    <property type="entry name" value="TRYPSIN_SER"/>
</dbReference>
<dbReference type="InterPro" id="IPR043504">
    <property type="entry name" value="Peptidase_S1_PA_chymotrypsin"/>
</dbReference>
<evidence type="ECO:0000256" key="2">
    <source>
        <dbReference type="SAM" id="SignalP"/>
    </source>
</evidence>
<dbReference type="Proteomes" id="UP000002029">
    <property type="component" value="Chromosome"/>
</dbReference>
<evidence type="ECO:0000313" key="4">
    <source>
        <dbReference type="Proteomes" id="UP000002029"/>
    </source>
</evidence>
<dbReference type="EMBL" id="CP001814">
    <property type="protein sequence ID" value="ACZ85597.1"/>
    <property type="molecule type" value="Genomic_DNA"/>
</dbReference>
<proteinExistence type="predicted"/>
<dbReference type="Gene3D" id="2.40.10.10">
    <property type="entry name" value="Trypsin-like serine proteases"/>
    <property type="match status" value="2"/>
</dbReference>
<gene>
    <name evidence="3" type="ordered locus">Sros_2627</name>
</gene>
<feature type="chain" id="PRO_5003027992" evidence="2">
    <location>
        <begin position="31"/>
        <end position="482"/>
    </location>
</feature>
<feature type="region of interest" description="Disordered" evidence="1">
    <location>
        <begin position="99"/>
        <end position="154"/>
    </location>
</feature>
<evidence type="ECO:0000313" key="3">
    <source>
        <dbReference type="EMBL" id="ACZ85597.1"/>
    </source>
</evidence>
<name>D2B4R1_STRRD</name>
<keyword evidence="4" id="KW-1185">Reference proteome</keyword>
<dbReference type="HOGENOM" id="CLU_530822_0_0_11"/>
<dbReference type="CDD" id="cd21112">
    <property type="entry name" value="alphaLP-like"/>
    <property type="match status" value="1"/>
</dbReference>
<evidence type="ECO:0000256" key="1">
    <source>
        <dbReference type="SAM" id="MobiDB-lite"/>
    </source>
</evidence>
<dbReference type="PROSITE" id="PS00134">
    <property type="entry name" value="TRYPSIN_HIS"/>
    <property type="match status" value="1"/>
</dbReference>
<dbReference type="eggNOG" id="ENOG5032R1R">
    <property type="taxonomic scope" value="Bacteria"/>
</dbReference>
<dbReference type="AlphaFoldDB" id="D2B4R1"/>
<accession>D2B4R1</accession>
<dbReference type="OrthoDB" id="4413809at2"/>
<dbReference type="STRING" id="479432.Sros_2627"/>
<dbReference type="RefSeq" id="WP_012889342.1">
    <property type="nucleotide sequence ID" value="NC_013595.1"/>
</dbReference>
<dbReference type="SUPFAM" id="SSF50494">
    <property type="entry name" value="Trypsin-like serine proteases"/>
    <property type="match status" value="1"/>
</dbReference>
<dbReference type="InterPro" id="IPR018114">
    <property type="entry name" value="TRYPSIN_HIS"/>
</dbReference>